<evidence type="ECO:0000313" key="2">
    <source>
        <dbReference type="Proteomes" id="UP000821845"/>
    </source>
</evidence>
<proteinExistence type="predicted"/>
<sequence length="59" mass="6764">MNHSTFVRSSNHCLDLALQEVARNCDVIDDALDIVKDDTNAIPESKNWKNLFERCTSLR</sequence>
<protein>
    <submittedName>
        <fullName evidence="1">Uncharacterized protein</fullName>
    </submittedName>
</protein>
<organism evidence="1 2">
    <name type="scientific">Hyalomma asiaticum</name>
    <name type="common">Tick</name>
    <dbReference type="NCBI Taxonomy" id="266040"/>
    <lineage>
        <taxon>Eukaryota</taxon>
        <taxon>Metazoa</taxon>
        <taxon>Ecdysozoa</taxon>
        <taxon>Arthropoda</taxon>
        <taxon>Chelicerata</taxon>
        <taxon>Arachnida</taxon>
        <taxon>Acari</taxon>
        <taxon>Parasitiformes</taxon>
        <taxon>Ixodida</taxon>
        <taxon>Ixodoidea</taxon>
        <taxon>Ixodidae</taxon>
        <taxon>Hyalomminae</taxon>
        <taxon>Hyalomma</taxon>
    </lineage>
</organism>
<name>A0ACB7T4W1_HYAAI</name>
<dbReference type="EMBL" id="CM023491">
    <property type="protein sequence ID" value="KAH6941950.1"/>
    <property type="molecule type" value="Genomic_DNA"/>
</dbReference>
<keyword evidence="2" id="KW-1185">Reference proteome</keyword>
<comment type="caution">
    <text evidence="1">The sequence shown here is derived from an EMBL/GenBank/DDBJ whole genome shotgun (WGS) entry which is preliminary data.</text>
</comment>
<evidence type="ECO:0000313" key="1">
    <source>
        <dbReference type="EMBL" id="KAH6941950.1"/>
    </source>
</evidence>
<reference evidence="1" key="1">
    <citation type="submission" date="2020-05" db="EMBL/GenBank/DDBJ databases">
        <title>Large-scale comparative analyses of tick genomes elucidate their genetic diversity and vector capacities.</title>
        <authorList>
            <person name="Jia N."/>
            <person name="Wang J."/>
            <person name="Shi W."/>
            <person name="Du L."/>
            <person name="Sun Y."/>
            <person name="Zhan W."/>
            <person name="Jiang J."/>
            <person name="Wang Q."/>
            <person name="Zhang B."/>
            <person name="Ji P."/>
            <person name="Sakyi L.B."/>
            <person name="Cui X."/>
            <person name="Yuan T."/>
            <person name="Jiang B."/>
            <person name="Yang W."/>
            <person name="Lam T.T.-Y."/>
            <person name="Chang Q."/>
            <person name="Ding S."/>
            <person name="Wang X."/>
            <person name="Zhu J."/>
            <person name="Ruan X."/>
            <person name="Zhao L."/>
            <person name="Wei J."/>
            <person name="Que T."/>
            <person name="Du C."/>
            <person name="Cheng J."/>
            <person name="Dai P."/>
            <person name="Han X."/>
            <person name="Huang E."/>
            <person name="Gao Y."/>
            <person name="Liu J."/>
            <person name="Shao H."/>
            <person name="Ye R."/>
            <person name="Li L."/>
            <person name="Wei W."/>
            <person name="Wang X."/>
            <person name="Wang C."/>
            <person name="Yang T."/>
            <person name="Huo Q."/>
            <person name="Li W."/>
            <person name="Guo W."/>
            <person name="Chen H."/>
            <person name="Zhou L."/>
            <person name="Ni X."/>
            <person name="Tian J."/>
            <person name="Zhou Y."/>
            <person name="Sheng Y."/>
            <person name="Liu T."/>
            <person name="Pan Y."/>
            <person name="Xia L."/>
            <person name="Li J."/>
            <person name="Zhao F."/>
            <person name="Cao W."/>
        </authorList>
    </citation>
    <scope>NUCLEOTIDE SEQUENCE</scope>
    <source>
        <strain evidence="1">Hyas-2018</strain>
    </source>
</reference>
<accession>A0ACB7T4W1</accession>
<dbReference type="Proteomes" id="UP000821845">
    <property type="component" value="Chromosome 11"/>
</dbReference>
<gene>
    <name evidence="1" type="ORF">HPB50_024903</name>
</gene>